<reference evidence="3 4" key="1">
    <citation type="journal article" date="2021" name="Elife">
        <title>Chloroplast acquisition without the gene transfer in kleptoplastic sea slugs, Plakobranchus ocellatus.</title>
        <authorList>
            <person name="Maeda T."/>
            <person name="Takahashi S."/>
            <person name="Yoshida T."/>
            <person name="Shimamura S."/>
            <person name="Takaki Y."/>
            <person name="Nagai Y."/>
            <person name="Toyoda A."/>
            <person name="Suzuki Y."/>
            <person name="Arimoto A."/>
            <person name="Ishii H."/>
            <person name="Satoh N."/>
            <person name="Nishiyama T."/>
            <person name="Hasebe M."/>
            <person name="Maruyama T."/>
            <person name="Minagawa J."/>
            <person name="Obokata J."/>
            <person name="Shigenobu S."/>
        </authorList>
    </citation>
    <scope>NUCLEOTIDE SEQUENCE [LARGE SCALE GENOMIC DNA]</scope>
</reference>
<keyword evidence="1" id="KW-1015">Disulfide bond</keyword>
<sequence>MTVLACAFSNLPGVSPRVLNVSITSYNHNSSDPVATVSEILSKLKNAEHEMPIQLFNASLEGPISANISGASETSPISNNFSSFATNKSSFSMPQRKDQMTSETGFFVHVEGLDLIGGDSEELLEETLALMPSDDTISWPNGELSTVGFGPVSTVNSDGIDFTLTFSCQGRCGMKISFPCSCSATCFAYGTCCDNMAKDCPHVWEEGLSKFDHIRRTDITCSKYSIYMISSCPRREIKLEGNDKLLLEKEVMSLETNNGVLHGVSTTSEIVDLSRINSTSLYVLDEDIRDRIMRKRYEAFLNAPVTDSETGFTFENRSVYDCNNMSESTALTWSLKLHYNFTNPTKIDDFDLFKTSNGYGPEFDKQILKTHLCRQNVIEECSPSDDFEELGMIYADKCQKSFALVRGISGSPTDYRNIFCAYCNEKIHREYLLILSNKVEIKQMGLELLMSLFESTTISLRLSITPEMSEADPPWLYAQCSNPDQDISFSPTAESKNSKIESKSVCSVTCKGPIFTARSDGICKAQHNALLAIADDGLPSLSSSAMTSLGEFLLCSLKSEVESLKHADLSLQSVSVMFDANTKKSLYVVELDLALPVLSSLFFSNDRKATLQNIYHFALIVRVFQEYRFSQLGYPRHGMNKQRPNSNLRVIQTKLLKNLVTMMGFSLTQGMEELRGPVMDKQNMTTVCLSNVQGSHNIEANVIFCMDDPVYERDANLVRRLRFSRCFPHLKNIEVLSRNKVTNNARERKGILFKCVLSFYVLVTNTMRTT</sequence>
<proteinExistence type="predicted"/>
<dbReference type="Proteomes" id="UP000735302">
    <property type="component" value="Unassembled WGS sequence"/>
</dbReference>
<dbReference type="SUPFAM" id="SSF90188">
    <property type="entry name" value="Somatomedin B domain"/>
    <property type="match status" value="1"/>
</dbReference>
<organism evidence="3 4">
    <name type="scientific">Plakobranchus ocellatus</name>
    <dbReference type="NCBI Taxonomy" id="259542"/>
    <lineage>
        <taxon>Eukaryota</taxon>
        <taxon>Metazoa</taxon>
        <taxon>Spiralia</taxon>
        <taxon>Lophotrochozoa</taxon>
        <taxon>Mollusca</taxon>
        <taxon>Gastropoda</taxon>
        <taxon>Heterobranchia</taxon>
        <taxon>Euthyneura</taxon>
        <taxon>Panpulmonata</taxon>
        <taxon>Sacoglossa</taxon>
        <taxon>Placobranchoidea</taxon>
        <taxon>Plakobranchidae</taxon>
        <taxon>Plakobranchus</taxon>
    </lineage>
</organism>
<dbReference type="EMBL" id="BLXT01002742">
    <property type="protein sequence ID" value="GFN97251.1"/>
    <property type="molecule type" value="Genomic_DNA"/>
</dbReference>
<name>A0AAV3ZRU6_9GAST</name>
<feature type="domain" description="SMB" evidence="2">
    <location>
        <begin position="164"/>
        <end position="204"/>
    </location>
</feature>
<accession>A0AAV3ZRU6</accession>
<comment type="caution">
    <text evidence="3">The sequence shown here is derived from an EMBL/GenBank/DDBJ whole genome shotgun (WGS) entry which is preliminary data.</text>
</comment>
<dbReference type="InterPro" id="IPR036024">
    <property type="entry name" value="Somatomedin_B-like_dom_sf"/>
</dbReference>
<keyword evidence="4" id="KW-1185">Reference proteome</keyword>
<dbReference type="InterPro" id="IPR001212">
    <property type="entry name" value="Somatomedin_B_dom"/>
</dbReference>
<evidence type="ECO:0000259" key="2">
    <source>
        <dbReference type="PROSITE" id="PS50958"/>
    </source>
</evidence>
<evidence type="ECO:0000313" key="4">
    <source>
        <dbReference type="Proteomes" id="UP000735302"/>
    </source>
</evidence>
<dbReference type="PROSITE" id="PS50958">
    <property type="entry name" value="SMB_2"/>
    <property type="match status" value="1"/>
</dbReference>
<protein>
    <recommendedName>
        <fullName evidence="2">SMB domain-containing protein</fullName>
    </recommendedName>
</protein>
<evidence type="ECO:0000256" key="1">
    <source>
        <dbReference type="ARBA" id="ARBA00023157"/>
    </source>
</evidence>
<dbReference type="AlphaFoldDB" id="A0AAV3ZRU6"/>
<evidence type="ECO:0000313" key="3">
    <source>
        <dbReference type="EMBL" id="GFN97251.1"/>
    </source>
</evidence>
<gene>
    <name evidence="3" type="ORF">PoB_002375700</name>
</gene>